<organism evidence="1 2">
    <name type="scientific">Araneus ventricosus</name>
    <name type="common">Orbweaver spider</name>
    <name type="synonym">Epeira ventricosa</name>
    <dbReference type="NCBI Taxonomy" id="182803"/>
    <lineage>
        <taxon>Eukaryota</taxon>
        <taxon>Metazoa</taxon>
        <taxon>Ecdysozoa</taxon>
        <taxon>Arthropoda</taxon>
        <taxon>Chelicerata</taxon>
        <taxon>Arachnida</taxon>
        <taxon>Araneae</taxon>
        <taxon>Araneomorphae</taxon>
        <taxon>Entelegynae</taxon>
        <taxon>Araneoidea</taxon>
        <taxon>Araneidae</taxon>
        <taxon>Araneus</taxon>
    </lineage>
</organism>
<accession>A0A4Y2TQL0</accession>
<gene>
    <name evidence="1" type="ORF">AVEN_8820_1</name>
</gene>
<dbReference type="EMBL" id="BGPR01030350">
    <property type="protein sequence ID" value="GBO02808.1"/>
    <property type="molecule type" value="Genomic_DNA"/>
</dbReference>
<dbReference type="Proteomes" id="UP000499080">
    <property type="component" value="Unassembled WGS sequence"/>
</dbReference>
<sequence length="131" mass="15022">MGHVAAYWGCEKFPKLEKIQPNKINTPRPFSRKNMLSKKMYHSRNFLKPRSNSRWRHLPPFLSPPISITRKSRLSRTTSQLSSALSEKSKKIFSEIPGLFQMTQALNTTADPSEKMATLIRHLTQSVKIPG</sequence>
<reference evidence="1 2" key="1">
    <citation type="journal article" date="2019" name="Sci. Rep.">
        <title>Orb-weaving spider Araneus ventricosus genome elucidates the spidroin gene catalogue.</title>
        <authorList>
            <person name="Kono N."/>
            <person name="Nakamura H."/>
            <person name="Ohtoshi R."/>
            <person name="Moran D.A.P."/>
            <person name="Shinohara A."/>
            <person name="Yoshida Y."/>
            <person name="Fujiwara M."/>
            <person name="Mori M."/>
            <person name="Tomita M."/>
            <person name="Arakawa K."/>
        </authorList>
    </citation>
    <scope>NUCLEOTIDE SEQUENCE [LARGE SCALE GENOMIC DNA]</scope>
</reference>
<keyword evidence="2" id="KW-1185">Reference proteome</keyword>
<name>A0A4Y2TQL0_ARAVE</name>
<comment type="caution">
    <text evidence="1">The sequence shown here is derived from an EMBL/GenBank/DDBJ whole genome shotgun (WGS) entry which is preliminary data.</text>
</comment>
<evidence type="ECO:0000313" key="1">
    <source>
        <dbReference type="EMBL" id="GBO02808.1"/>
    </source>
</evidence>
<protein>
    <submittedName>
        <fullName evidence="1">Uncharacterized protein</fullName>
    </submittedName>
</protein>
<proteinExistence type="predicted"/>
<dbReference type="AlphaFoldDB" id="A0A4Y2TQL0"/>
<evidence type="ECO:0000313" key="2">
    <source>
        <dbReference type="Proteomes" id="UP000499080"/>
    </source>
</evidence>